<dbReference type="EMBL" id="FOPI01000015">
    <property type="protein sequence ID" value="SFG36664.1"/>
    <property type="molecule type" value="Genomic_DNA"/>
</dbReference>
<dbReference type="AlphaFoldDB" id="A0A1I2R7G1"/>
<gene>
    <name evidence="1" type="ORF">SAMN02910432_01068</name>
</gene>
<reference evidence="2" key="1">
    <citation type="submission" date="2016-10" db="EMBL/GenBank/DDBJ databases">
        <authorList>
            <person name="Varghese N."/>
            <person name="Submissions S."/>
        </authorList>
    </citation>
    <scope>NUCLEOTIDE SEQUENCE [LARGE SCALE GENOMIC DNA]</scope>
    <source>
        <strain evidence="2">DSM 20403</strain>
    </source>
</reference>
<dbReference type="RefSeq" id="WP_046922590.1">
    <property type="nucleotide sequence ID" value="NZ_AYYL01000029.1"/>
</dbReference>
<evidence type="ECO:0000313" key="1">
    <source>
        <dbReference type="EMBL" id="SFG36664.1"/>
    </source>
</evidence>
<proteinExistence type="predicted"/>
<dbReference type="Proteomes" id="UP000182635">
    <property type="component" value="Unassembled WGS sequence"/>
</dbReference>
<accession>A0A1I2R7G1</accession>
<organism evidence="1 2">
    <name type="scientific">Ligilactobacillus ruminis DSM 20403 = NBRC 102161</name>
    <dbReference type="NCBI Taxonomy" id="1423798"/>
    <lineage>
        <taxon>Bacteria</taxon>
        <taxon>Bacillati</taxon>
        <taxon>Bacillota</taxon>
        <taxon>Bacilli</taxon>
        <taxon>Lactobacillales</taxon>
        <taxon>Lactobacillaceae</taxon>
        <taxon>Ligilactobacillus</taxon>
    </lineage>
</organism>
<protein>
    <submittedName>
        <fullName evidence="1">Uncharacterized protein</fullName>
    </submittedName>
</protein>
<name>A0A1I2R7G1_9LACO</name>
<sequence>MPQIEKPDDLQLIANLIRFFSYAGRLLSTMEITQNSLAVILTVSLAADLSDPHLAKALPFTDTSMKMGSLSVDLSEILAKTGRAASF</sequence>
<evidence type="ECO:0000313" key="2">
    <source>
        <dbReference type="Proteomes" id="UP000182635"/>
    </source>
</evidence>